<protein>
    <submittedName>
        <fullName evidence="2">Outer membrane lipoprotein carrier protein LolA</fullName>
    </submittedName>
</protein>
<comment type="caution">
    <text evidence="2">The sequence shown here is derived from an EMBL/GenBank/DDBJ whole genome shotgun (WGS) entry which is preliminary data.</text>
</comment>
<organism evidence="2 3">
    <name type="scientific">Falsiporphyromonas endometrii</name>
    <dbReference type="NCBI Taxonomy" id="1387297"/>
    <lineage>
        <taxon>Bacteria</taxon>
        <taxon>Pseudomonadati</taxon>
        <taxon>Bacteroidota</taxon>
        <taxon>Bacteroidia</taxon>
        <taxon>Bacteroidales</taxon>
        <taxon>Porphyromonadaceae</taxon>
        <taxon>Falsiporphyromonas</taxon>
    </lineage>
</organism>
<keyword evidence="3" id="KW-1185">Reference proteome</keyword>
<proteinExistence type="predicted"/>
<dbReference type="RefSeq" id="WP_380076789.1">
    <property type="nucleotide sequence ID" value="NZ_JBHSGO010000003.1"/>
</dbReference>
<reference evidence="3" key="1">
    <citation type="journal article" date="2019" name="Int. J. Syst. Evol. Microbiol.">
        <title>The Global Catalogue of Microorganisms (GCM) 10K type strain sequencing project: providing services to taxonomists for standard genome sequencing and annotation.</title>
        <authorList>
            <consortium name="The Broad Institute Genomics Platform"/>
            <consortium name="The Broad Institute Genome Sequencing Center for Infectious Disease"/>
            <person name="Wu L."/>
            <person name="Ma J."/>
        </authorList>
    </citation>
    <scope>NUCLEOTIDE SEQUENCE [LARGE SCALE GENOMIC DNA]</scope>
    <source>
        <strain evidence="3">CGMCC 4.7357</strain>
    </source>
</reference>
<dbReference type="InterPro" id="IPR029046">
    <property type="entry name" value="LolA/LolB/LppX"/>
</dbReference>
<evidence type="ECO:0000313" key="3">
    <source>
        <dbReference type="Proteomes" id="UP001596020"/>
    </source>
</evidence>
<dbReference type="SUPFAM" id="SSF89392">
    <property type="entry name" value="Prokaryotic lipoproteins and lipoprotein localization factors"/>
    <property type="match status" value="1"/>
</dbReference>
<evidence type="ECO:0000256" key="1">
    <source>
        <dbReference type="ARBA" id="ARBA00022729"/>
    </source>
</evidence>
<dbReference type="CDD" id="cd16325">
    <property type="entry name" value="LolA"/>
    <property type="match status" value="1"/>
</dbReference>
<dbReference type="Gene3D" id="2.50.20.10">
    <property type="entry name" value="Lipoprotein localisation LolA/LolB/LppX"/>
    <property type="match status" value="1"/>
</dbReference>
<dbReference type="EMBL" id="JBHSGO010000003">
    <property type="protein sequence ID" value="MFC4665030.1"/>
    <property type="molecule type" value="Genomic_DNA"/>
</dbReference>
<sequence length="205" mass="23347">MSKSKLLEVLRRSILLFSVVAISIMVLPAQGLFDKMQKELQLNKGVRFDYTSTLKDKNGRTLQSNSGSLIVKGRLFRLNDQVTAVYNGKTLTYYNPQDNTLNLSNPAEEELIQINPFVVINSARNYYNIQENGTQITLNPKKRGNIVKVTIQLDNRNKPTFINVFMRDSSQLQIKMANQVQVNVSNSTFVLGKRQYPNAEVVDMR</sequence>
<dbReference type="InterPro" id="IPR004564">
    <property type="entry name" value="OM_lipoprot_carrier_LolA-like"/>
</dbReference>
<name>A0ABV9K4M6_9PORP</name>
<accession>A0ABV9K4M6</accession>
<gene>
    <name evidence="2" type="ORF">ACFO3G_00060</name>
</gene>
<keyword evidence="1" id="KW-0732">Signal</keyword>
<keyword evidence="2" id="KW-0449">Lipoprotein</keyword>
<evidence type="ECO:0000313" key="2">
    <source>
        <dbReference type="EMBL" id="MFC4665030.1"/>
    </source>
</evidence>
<dbReference type="Pfam" id="PF16584">
    <property type="entry name" value="LolA_2"/>
    <property type="match status" value="1"/>
</dbReference>
<dbReference type="Proteomes" id="UP001596020">
    <property type="component" value="Unassembled WGS sequence"/>
</dbReference>